<dbReference type="PANTHER" id="PTHR33154:SF38">
    <property type="entry name" value="HTH ARSR-TYPE DOMAIN-CONTAINING PROTEIN"/>
    <property type="match status" value="1"/>
</dbReference>
<dbReference type="InterPro" id="IPR036390">
    <property type="entry name" value="WH_DNA-bd_sf"/>
</dbReference>
<dbReference type="SUPFAM" id="SSF46785">
    <property type="entry name" value="Winged helix' DNA-binding domain"/>
    <property type="match status" value="1"/>
</dbReference>
<keyword evidence="6" id="KW-1185">Reference proteome</keyword>
<gene>
    <name evidence="5" type="ORF">FH039_00770</name>
</gene>
<dbReference type="AlphaFoldDB" id="A0A4Y5SID9"/>
<dbReference type="CDD" id="cd00090">
    <property type="entry name" value="HTH_ARSR"/>
    <property type="match status" value="1"/>
</dbReference>
<proteinExistence type="predicted"/>
<evidence type="ECO:0000259" key="4">
    <source>
        <dbReference type="SMART" id="SM00418"/>
    </source>
</evidence>
<dbReference type="PANTHER" id="PTHR33154">
    <property type="entry name" value="TRANSCRIPTIONAL REGULATOR, ARSR FAMILY"/>
    <property type="match status" value="1"/>
</dbReference>
<dbReference type="EMBL" id="CP040846">
    <property type="protein sequence ID" value="QDA30435.1"/>
    <property type="molecule type" value="Genomic_DNA"/>
</dbReference>
<evidence type="ECO:0000256" key="2">
    <source>
        <dbReference type="ARBA" id="ARBA00023125"/>
    </source>
</evidence>
<dbReference type="OrthoDB" id="46231at2157"/>
<dbReference type="Pfam" id="PF12840">
    <property type="entry name" value="HTH_20"/>
    <property type="match status" value="1"/>
</dbReference>
<dbReference type="InterPro" id="IPR001845">
    <property type="entry name" value="HTH_ArsR_DNA-bd_dom"/>
</dbReference>
<evidence type="ECO:0000256" key="1">
    <source>
        <dbReference type="ARBA" id="ARBA00023015"/>
    </source>
</evidence>
<protein>
    <submittedName>
        <fullName evidence="5">Winged helix-turn-helix transcriptional regulator</fullName>
    </submittedName>
</protein>
<organism evidence="5 6">
    <name type="scientific">Thermococcus indicus</name>
    <dbReference type="NCBI Taxonomy" id="2586643"/>
    <lineage>
        <taxon>Archaea</taxon>
        <taxon>Methanobacteriati</taxon>
        <taxon>Methanobacteriota</taxon>
        <taxon>Thermococci</taxon>
        <taxon>Thermococcales</taxon>
        <taxon>Thermococcaceae</taxon>
        <taxon>Thermococcus</taxon>
    </lineage>
</organism>
<accession>A0A4Y5SID9</accession>
<reference evidence="5 6" key="1">
    <citation type="submission" date="2019-06" db="EMBL/GenBank/DDBJ databases">
        <title>Thermococcus indicus sp. nov., a Fe(III)-reducing hyperthermophilic archaeon isolated from the Onnuri vent field of the Central Indian Ocean ridge.</title>
        <authorList>
            <person name="Lim J.K."/>
            <person name="Kim Y.J."/>
            <person name="Kwon K.K."/>
        </authorList>
    </citation>
    <scope>NUCLEOTIDE SEQUENCE [LARGE SCALE GENOMIC DNA]</scope>
    <source>
        <strain evidence="5 6">IOH1</strain>
    </source>
</reference>
<evidence type="ECO:0000313" key="6">
    <source>
        <dbReference type="Proteomes" id="UP000306007"/>
    </source>
</evidence>
<dbReference type="KEGG" id="tic:FH039_00770"/>
<dbReference type="RefSeq" id="WP_139679826.1">
    <property type="nucleotide sequence ID" value="NZ_CP040846.1"/>
</dbReference>
<dbReference type="Proteomes" id="UP000306007">
    <property type="component" value="Chromosome"/>
</dbReference>
<dbReference type="Gene3D" id="1.10.10.10">
    <property type="entry name" value="Winged helix-like DNA-binding domain superfamily/Winged helix DNA-binding domain"/>
    <property type="match status" value="1"/>
</dbReference>
<dbReference type="InterPro" id="IPR036388">
    <property type="entry name" value="WH-like_DNA-bd_sf"/>
</dbReference>
<evidence type="ECO:0000313" key="5">
    <source>
        <dbReference type="EMBL" id="QDA30435.1"/>
    </source>
</evidence>
<dbReference type="GO" id="GO:0003700">
    <property type="term" value="F:DNA-binding transcription factor activity"/>
    <property type="evidence" value="ECO:0007669"/>
    <property type="project" value="InterPro"/>
</dbReference>
<keyword evidence="2" id="KW-0238">DNA-binding</keyword>
<keyword evidence="1" id="KW-0805">Transcription regulation</keyword>
<feature type="domain" description="HTH arsR-type" evidence="4">
    <location>
        <begin position="11"/>
        <end position="87"/>
    </location>
</feature>
<dbReference type="GeneID" id="40473672"/>
<dbReference type="InterPro" id="IPR051081">
    <property type="entry name" value="HTH_MetalResp_TranReg"/>
</dbReference>
<keyword evidence="3" id="KW-0804">Transcription</keyword>
<dbReference type="GO" id="GO:0003677">
    <property type="term" value="F:DNA binding"/>
    <property type="evidence" value="ECO:0007669"/>
    <property type="project" value="UniProtKB-KW"/>
</dbReference>
<evidence type="ECO:0000256" key="3">
    <source>
        <dbReference type="ARBA" id="ARBA00023163"/>
    </source>
</evidence>
<dbReference type="SMART" id="SM00418">
    <property type="entry name" value="HTH_ARSR"/>
    <property type="match status" value="1"/>
</dbReference>
<dbReference type="InterPro" id="IPR011991">
    <property type="entry name" value="ArsR-like_HTH"/>
</dbReference>
<name>A0A4Y5SID9_9EURY</name>
<sequence>MREVLIITEPEKVKVLSEETRFRILQLLRQRPMTINELSDALEKDRTTVYRHVKTLEKAGLVEELEAHGNERVYSRAARLFLIKADPDESVEKFRQAYLQVEAEKLVQILEKAGFKIKNRAELVKLAKEVLDEIEINSQPVLKRISQAGVELTEIELFHLLNMLVFMQSCELCRKAQKAQGMIEDD</sequence>